<dbReference type="Proteomes" id="UP001221898">
    <property type="component" value="Unassembled WGS sequence"/>
</dbReference>
<organism evidence="1 2">
    <name type="scientific">Aldrovandia affinis</name>
    <dbReference type="NCBI Taxonomy" id="143900"/>
    <lineage>
        <taxon>Eukaryota</taxon>
        <taxon>Metazoa</taxon>
        <taxon>Chordata</taxon>
        <taxon>Craniata</taxon>
        <taxon>Vertebrata</taxon>
        <taxon>Euteleostomi</taxon>
        <taxon>Actinopterygii</taxon>
        <taxon>Neopterygii</taxon>
        <taxon>Teleostei</taxon>
        <taxon>Notacanthiformes</taxon>
        <taxon>Halosauridae</taxon>
        <taxon>Aldrovandia</taxon>
    </lineage>
</organism>
<sequence length="102" mass="11256">MQQVGQSHADESSSSCSSQQHCCLLKQGICITGQPANRKGVGRVGWADWQIRREEHGEGAVLSESPVRNRSAVRPRTQECVYSIRTEYTSTRPLIMSHGASL</sequence>
<keyword evidence="2" id="KW-1185">Reference proteome</keyword>
<gene>
    <name evidence="1" type="ORF">AAFF_G00064920</name>
</gene>
<reference evidence="1" key="1">
    <citation type="journal article" date="2023" name="Science">
        <title>Genome structures resolve the early diversification of teleost fishes.</title>
        <authorList>
            <person name="Parey E."/>
            <person name="Louis A."/>
            <person name="Montfort J."/>
            <person name="Bouchez O."/>
            <person name="Roques C."/>
            <person name="Iampietro C."/>
            <person name="Lluch J."/>
            <person name="Castinel A."/>
            <person name="Donnadieu C."/>
            <person name="Desvignes T."/>
            <person name="Floi Bucao C."/>
            <person name="Jouanno E."/>
            <person name="Wen M."/>
            <person name="Mejri S."/>
            <person name="Dirks R."/>
            <person name="Jansen H."/>
            <person name="Henkel C."/>
            <person name="Chen W.J."/>
            <person name="Zahm M."/>
            <person name="Cabau C."/>
            <person name="Klopp C."/>
            <person name="Thompson A.W."/>
            <person name="Robinson-Rechavi M."/>
            <person name="Braasch I."/>
            <person name="Lecointre G."/>
            <person name="Bobe J."/>
            <person name="Postlethwait J.H."/>
            <person name="Berthelot C."/>
            <person name="Roest Crollius H."/>
            <person name="Guiguen Y."/>
        </authorList>
    </citation>
    <scope>NUCLEOTIDE SEQUENCE</scope>
    <source>
        <strain evidence="1">NC1722</strain>
    </source>
</reference>
<evidence type="ECO:0000313" key="2">
    <source>
        <dbReference type="Proteomes" id="UP001221898"/>
    </source>
</evidence>
<protein>
    <submittedName>
        <fullName evidence="1">Uncharacterized protein</fullName>
    </submittedName>
</protein>
<comment type="caution">
    <text evidence="1">The sequence shown here is derived from an EMBL/GenBank/DDBJ whole genome shotgun (WGS) entry which is preliminary data.</text>
</comment>
<dbReference type="EMBL" id="JAINUG010000014">
    <property type="protein sequence ID" value="KAJ8413894.1"/>
    <property type="molecule type" value="Genomic_DNA"/>
</dbReference>
<name>A0AAD7WZI6_9TELE</name>
<evidence type="ECO:0000313" key="1">
    <source>
        <dbReference type="EMBL" id="KAJ8413894.1"/>
    </source>
</evidence>
<accession>A0AAD7WZI6</accession>
<proteinExistence type="predicted"/>
<dbReference type="AlphaFoldDB" id="A0AAD7WZI6"/>